<feature type="coiled-coil region" evidence="13">
    <location>
        <begin position="460"/>
        <end position="494"/>
    </location>
</feature>
<dbReference type="PIRSF" id="PIRSF000171">
    <property type="entry name" value="SDHA_APRA_LASPO"/>
    <property type="match status" value="1"/>
</dbReference>
<feature type="active site" description="Proton acceptor" evidence="12">
    <location>
        <position position="297"/>
    </location>
</feature>
<evidence type="ECO:0000256" key="11">
    <source>
        <dbReference type="ARBA" id="ARBA00049220"/>
    </source>
</evidence>
<evidence type="ECO:0000313" key="16">
    <source>
        <dbReference type="EMBL" id="RFD74834.1"/>
    </source>
</evidence>
<reference evidence="16 17" key="1">
    <citation type="submission" date="2016-02" db="EMBL/GenBank/DDBJ databases">
        <title>Gardnerella vaginalis Subgroups Defined by cpn60 Sequencing and Sialidase Activity in Isolates from Canada, Belgium and Kenya.</title>
        <authorList>
            <person name="Schellenberg J."/>
            <person name="Paramel Jayaprakash T."/>
            <person name="Withana Gamage N."/>
            <person name="Patterson M.H."/>
            <person name="Vaneechoutte M."/>
            <person name="Hill J.E."/>
        </authorList>
    </citation>
    <scope>NUCLEOTIDE SEQUENCE [LARGE SCALE GENOMIC DNA]</scope>
    <source>
        <strain evidence="16 17">N160</strain>
    </source>
</reference>
<dbReference type="SUPFAM" id="SSF56425">
    <property type="entry name" value="Succinate dehydrogenase/fumarate reductase flavoprotein, catalytic domain"/>
    <property type="match status" value="1"/>
</dbReference>
<evidence type="ECO:0000259" key="14">
    <source>
        <dbReference type="Pfam" id="PF00890"/>
    </source>
</evidence>
<evidence type="ECO:0000256" key="1">
    <source>
        <dbReference type="ARBA" id="ARBA00001974"/>
    </source>
</evidence>
<evidence type="ECO:0000256" key="7">
    <source>
        <dbReference type="ARBA" id="ARBA00022827"/>
    </source>
</evidence>
<feature type="domain" description="FAD-dependent oxidoreductase 2 FAD-binding" evidence="14">
    <location>
        <begin position="8"/>
        <end position="423"/>
    </location>
</feature>
<evidence type="ECO:0000256" key="2">
    <source>
        <dbReference type="ARBA" id="ARBA00004170"/>
    </source>
</evidence>
<dbReference type="GO" id="GO:0009061">
    <property type="term" value="P:anaerobic respiration"/>
    <property type="evidence" value="ECO:0007669"/>
    <property type="project" value="TreeGrafter"/>
</dbReference>
<dbReference type="InterPro" id="IPR003952">
    <property type="entry name" value="FRD_SDH_FAD_BS"/>
</dbReference>
<protein>
    <recommendedName>
        <fullName evidence="4">succinate dehydrogenase</fullName>
        <ecNumber evidence="4">1.3.5.1</ecNumber>
    </recommendedName>
</protein>
<sequence length="656" mass="71896">MQSSEYYDAIIIGAGAAGLSAALGLVQSCEYKALKKQGKSPSIKVISKLPSLRSHTGSAEGGIAASLGNVEHDTWQWHYYDTVHGGDWLSDQDSAKLLAKEASKTVIQLEHDGVAFSRTKDGHINQRRFGGHTANFGKQPVARAAFAADRIGHQILYSLWQKCVAENISFIEDLYVTDIAINQETQKVEGIVAFDLTKGKLRSMRAKLVLIATGGAGRLFSTTSNSWDLTGDGMSLALKAGLQIEDCEFIQFHPTGLGHTGMLLSEAARAEGGVLKNSNGESFMKNYDSVHKDLAPRDIVSRAIENEIREGRGVKDTTSDCNADSKCDCIWLDMTNIGKERIKEVLPQVNETIEQYANIDPSKDLVPIRPTAHYTMGGIPITLNGEVYKWHNNNQTIIKGLYAAGECSCVGVHGANRLGGNSLLDACLFGKRAGVAMAKELSDIISSSKCECDENNECNKNSERNENSECNETYTELEKLYDQKNFEIKTLTKEDNSEQDGIENNINALSNSADTSEGNNPYSLFSELGTIMEKAAAISCDEKSLKSALQEIQTSLLPKIKNLKLHSKDLIFNQELTAIWEISNMSTLAQAVLKSSLCRHESRGSFFRRDYPNHDTSTIPQHSFVDLKGNTTNKQVNILDFQPSSDGNFAAKNGLI</sequence>
<dbReference type="PANTHER" id="PTHR11632">
    <property type="entry name" value="SUCCINATE DEHYDROGENASE 2 FLAVOPROTEIN SUBUNIT"/>
    <property type="match status" value="1"/>
</dbReference>
<accession>A0A3E1IQ39</accession>
<dbReference type="Pfam" id="PF02910">
    <property type="entry name" value="Succ_DH_flav_C"/>
    <property type="match status" value="1"/>
</dbReference>
<dbReference type="GO" id="GO:0008177">
    <property type="term" value="F:succinate dehydrogenase (quinone) activity"/>
    <property type="evidence" value="ECO:0007669"/>
    <property type="project" value="UniProtKB-EC"/>
</dbReference>
<comment type="cofactor">
    <cofactor evidence="1">
        <name>FAD</name>
        <dbReference type="ChEBI" id="CHEBI:57692"/>
    </cofactor>
</comment>
<evidence type="ECO:0000256" key="13">
    <source>
        <dbReference type="SAM" id="Coils"/>
    </source>
</evidence>
<dbReference type="InterPro" id="IPR036188">
    <property type="entry name" value="FAD/NAD-bd_sf"/>
</dbReference>
<dbReference type="Gene3D" id="3.50.50.60">
    <property type="entry name" value="FAD/NAD(P)-binding domain"/>
    <property type="match status" value="1"/>
</dbReference>
<dbReference type="FunFam" id="3.90.700.10:FF:000005">
    <property type="entry name" value="Succinate dehydrogenase flavoprotein subunit"/>
    <property type="match status" value="1"/>
</dbReference>
<dbReference type="RefSeq" id="WP_116793955.1">
    <property type="nucleotide sequence ID" value="NZ_LSLH01000001.1"/>
</dbReference>
<dbReference type="Proteomes" id="UP000258888">
    <property type="component" value="Unassembled WGS sequence"/>
</dbReference>
<comment type="subcellular location">
    <subcellularLocation>
        <location evidence="2">Membrane</location>
        <topology evidence="2">Peripheral membrane protein</topology>
    </subcellularLocation>
</comment>
<keyword evidence="17" id="KW-1185">Reference proteome</keyword>
<dbReference type="InterPro" id="IPR030664">
    <property type="entry name" value="SdhA/FrdA/AprA"/>
</dbReference>
<keyword evidence="10" id="KW-0472">Membrane</keyword>
<evidence type="ECO:0000256" key="3">
    <source>
        <dbReference type="ARBA" id="ARBA00008040"/>
    </source>
</evidence>
<feature type="domain" description="Fumarate reductase/succinate dehydrogenase flavoprotein-like C-terminal" evidence="15">
    <location>
        <begin position="527"/>
        <end position="636"/>
    </location>
</feature>
<dbReference type="SUPFAM" id="SSF51905">
    <property type="entry name" value="FAD/NAD(P)-binding domain"/>
    <property type="match status" value="1"/>
</dbReference>
<evidence type="ECO:0000256" key="5">
    <source>
        <dbReference type="ARBA" id="ARBA00022448"/>
    </source>
</evidence>
<evidence type="ECO:0000259" key="15">
    <source>
        <dbReference type="Pfam" id="PF02910"/>
    </source>
</evidence>
<dbReference type="GO" id="GO:0005886">
    <property type="term" value="C:plasma membrane"/>
    <property type="evidence" value="ECO:0007669"/>
    <property type="project" value="TreeGrafter"/>
</dbReference>
<dbReference type="GO" id="GO:0050660">
    <property type="term" value="F:flavin adenine dinucleotide binding"/>
    <property type="evidence" value="ECO:0007669"/>
    <property type="project" value="TreeGrafter"/>
</dbReference>
<dbReference type="Gene3D" id="3.90.700.10">
    <property type="entry name" value="Succinate dehydrogenase/fumarate reductase flavoprotein, catalytic domain"/>
    <property type="match status" value="1"/>
</dbReference>
<dbReference type="InterPro" id="IPR027477">
    <property type="entry name" value="Succ_DH/fumarate_Rdtase_cat_sf"/>
</dbReference>
<evidence type="ECO:0000256" key="4">
    <source>
        <dbReference type="ARBA" id="ARBA00012792"/>
    </source>
</evidence>
<evidence type="ECO:0000256" key="6">
    <source>
        <dbReference type="ARBA" id="ARBA00022630"/>
    </source>
</evidence>
<evidence type="ECO:0000313" key="17">
    <source>
        <dbReference type="Proteomes" id="UP000258888"/>
    </source>
</evidence>
<dbReference type="AlphaFoldDB" id="A0A3E1IQ39"/>
<keyword evidence="9" id="KW-0560">Oxidoreductase</keyword>
<keyword evidence="7" id="KW-0274">FAD</keyword>
<evidence type="ECO:0000256" key="9">
    <source>
        <dbReference type="ARBA" id="ARBA00023002"/>
    </source>
</evidence>
<dbReference type="EC" id="1.3.5.1" evidence="4"/>
<keyword evidence="8" id="KW-0249">Electron transport</keyword>
<dbReference type="Pfam" id="PF00890">
    <property type="entry name" value="FAD_binding_2"/>
    <property type="match status" value="1"/>
</dbReference>
<organism evidence="16 17">
    <name type="scientific">Gardnerella vaginalis</name>
    <dbReference type="NCBI Taxonomy" id="2702"/>
    <lineage>
        <taxon>Bacteria</taxon>
        <taxon>Bacillati</taxon>
        <taxon>Actinomycetota</taxon>
        <taxon>Actinomycetes</taxon>
        <taxon>Bifidobacteriales</taxon>
        <taxon>Bifidobacteriaceae</taxon>
        <taxon>Gardnerella</taxon>
    </lineage>
</organism>
<gene>
    <name evidence="16" type="ORF">AXE76_01040</name>
</gene>
<dbReference type="PANTHER" id="PTHR11632:SF51">
    <property type="entry name" value="SUCCINATE DEHYDROGENASE [UBIQUINONE] FLAVOPROTEIN SUBUNIT, MITOCHONDRIAL"/>
    <property type="match status" value="1"/>
</dbReference>
<comment type="similarity">
    <text evidence="3">Belongs to the FAD-dependent oxidoreductase 2 family. FRD/SDH subfamily.</text>
</comment>
<dbReference type="InterPro" id="IPR037099">
    <property type="entry name" value="Fum_R/Succ_DH_flav-like_C_sf"/>
</dbReference>
<dbReference type="InterPro" id="IPR003953">
    <property type="entry name" value="FAD-dep_OxRdtase_2_FAD-bd"/>
</dbReference>
<name>A0A3E1IQ39_GARVA</name>
<comment type="caution">
    <text evidence="16">The sequence shown here is derived from an EMBL/GenBank/DDBJ whole genome shotgun (WGS) entry which is preliminary data.</text>
</comment>
<proteinExistence type="inferred from homology"/>
<keyword evidence="6" id="KW-0285">Flavoprotein</keyword>
<dbReference type="InterPro" id="IPR015939">
    <property type="entry name" value="Fum_Rdtase/Succ_DH_flav-like_C"/>
</dbReference>
<dbReference type="Gene3D" id="1.20.58.100">
    <property type="entry name" value="Fumarate reductase/succinate dehydrogenase flavoprotein-like, C-terminal domain"/>
    <property type="match status" value="1"/>
</dbReference>
<dbReference type="GO" id="GO:0009055">
    <property type="term" value="F:electron transfer activity"/>
    <property type="evidence" value="ECO:0007669"/>
    <property type="project" value="TreeGrafter"/>
</dbReference>
<dbReference type="EMBL" id="LSLH01000001">
    <property type="protein sequence ID" value="RFD74834.1"/>
    <property type="molecule type" value="Genomic_DNA"/>
</dbReference>
<evidence type="ECO:0000256" key="10">
    <source>
        <dbReference type="ARBA" id="ARBA00023136"/>
    </source>
</evidence>
<evidence type="ECO:0000256" key="8">
    <source>
        <dbReference type="ARBA" id="ARBA00022982"/>
    </source>
</evidence>
<comment type="catalytic activity">
    <reaction evidence="11">
        <text>a quinone + succinate = fumarate + a quinol</text>
        <dbReference type="Rhea" id="RHEA:40523"/>
        <dbReference type="ChEBI" id="CHEBI:24646"/>
        <dbReference type="ChEBI" id="CHEBI:29806"/>
        <dbReference type="ChEBI" id="CHEBI:30031"/>
        <dbReference type="ChEBI" id="CHEBI:132124"/>
        <dbReference type="EC" id="1.3.5.1"/>
    </reaction>
</comment>
<evidence type="ECO:0000256" key="12">
    <source>
        <dbReference type="PIRSR" id="PIRSR000171-1"/>
    </source>
</evidence>
<keyword evidence="13" id="KW-0175">Coiled coil</keyword>
<dbReference type="GO" id="GO:0033765">
    <property type="term" value="F:steroid dehydrogenase activity, acting on the CH-CH group of donors"/>
    <property type="evidence" value="ECO:0007669"/>
    <property type="project" value="UniProtKB-ARBA"/>
</dbReference>
<keyword evidence="5" id="KW-0813">Transport</keyword>
<dbReference type="SUPFAM" id="SSF46977">
    <property type="entry name" value="Succinate dehydrogenase/fumarate reductase flavoprotein C-terminal domain"/>
    <property type="match status" value="1"/>
</dbReference>
<dbReference type="PROSITE" id="PS00504">
    <property type="entry name" value="FRD_SDH_FAD_BINDING"/>
    <property type="match status" value="1"/>
</dbReference>